<organism evidence="2">
    <name type="scientific">viral metagenome</name>
    <dbReference type="NCBI Taxonomy" id="1070528"/>
    <lineage>
        <taxon>unclassified sequences</taxon>
        <taxon>metagenomes</taxon>
        <taxon>organismal metagenomes</taxon>
    </lineage>
</organism>
<accession>A0A6C0JUD0</accession>
<dbReference type="EMBL" id="MN740705">
    <property type="protein sequence ID" value="QHU09149.1"/>
    <property type="molecule type" value="Genomic_DNA"/>
</dbReference>
<evidence type="ECO:0000313" key="2">
    <source>
        <dbReference type="EMBL" id="QHU09149.1"/>
    </source>
</evidence>
<feature type="compositionally biased region" description="Low complexity" evidence="1">
    <location>
        <begin position="12"/>
        <end position="23"/>
    </location>
</feature>
<name>A0A6C0JUD0_9ZZZZ</name>
<proteinExistence type="predicted"/>
<reference evidence="2" key="1">
    <citation type="journal article" date="2020" name="Nature">
        <title>Giant virus diversity and host interactions through global metagenomics.</title>
        <authorList>
            <person name="Schulz F."/>
            <person name="Roux S."/>
            <person name="Paez-Espino D."/>
            <person name="Jungbluth S."/>
            <person name="Walsh D.A."/>
            <person name="Denef V.J."/>
            <person name="McMahon K.D."/>
            <person name="Konstantinidis K.T."/>
            <person name="Eloe-Fadrosh E.A."/>
            <person name="Kyrpides N.C."/>
            <person name="Woyke T."/>
        </authorList>
    </citation>
    <scope>NUCLEOTIDE SEQUENCE</scope>
    <source>
        <strain evidence="2">GVMAG-S-1074260-58</strain>
    </source>
</reference>
<evidence type="ECO:0000256" key="1">
    <source>
        <dbReference type="SAM" id="MobiDB-lite"/>
    </source>
</evidence>
<feature type="compositionally biased region" description="Basic residues" evidence="1">
    <location>
        <begin position="1"/>
        <end position="10"/>
    </location>
</feature>
<feature type="region of interest" description="Disordered" evidence="1">
    <location>
        <begin position="1"/>
        <end position="36"/>
    </location>
</feature>
<protein>
    <submittedName>
        <fullName evidence="2">Uncharacterized protein</fullName>
    </submittedName>
</protein>
<feature type="region of interest" description="Disordered" evidence="1">
    <location>
        <begin position="210"/>
        <end position="233"/>
    </location>
</feature>
<dbReference type="AlphaFoldDB" id="A0A6C0JUD0"/>
<sequence length="233" mass="27267">MSTIPKKKGFATRQPTAETTTTKPIPPNQPKPKMTPGQRAEMFRKLKADGVLQRQISDSDTVLRRMTTTVEDQTSLMTHLERCLHRFNGYTKYGDKNDDIYWYARNRKVHLSLHYGGSQTYDGAIHIKYITDEQKTLNFRIDVSETMLTPNPSVNENTFDGRYIRMSKRDIKRISLNSSDYQYCQDITNSICHCLDTYITQFMSTMGGKVKSRRRSQSYIRKTRKKKKTRRQK</sequence>